<sequence length="235" mass="24293">MSSPGTPSSHRDPGRSGHPGASEAKAERRAELRRARRAAVDSGALATPGALADRAAPLALYLEGVARERPTVTVAAFWPLPTEPPVLEVVAVLRRGVEDAGARLRVLFPAASGGAELDWVEADESAAALASPGRGFGDEPPGVRHGPGALAQADLILAPALAVDRSGTRLGHGGGYYDRALLYRRPDVPVIAVVHPSELLEAGALDREEHDVPVEAVLTSEGLVGMPGCMLPLGA</sequence>
<keyword evidence="3" id="KW-0067">ATP-binding</keyword>
<dbReference type="InterPro" id="IPR002698">
    <property type="entry name" value="FTHF_cligase"/>
</dbReference>
<dbReference type="PANTHER" id="PTHR23407">
    <property type="entry name" value="ATPASE INHIBITOR/5-FORMYLTETRAHYDROFOLATE CYCLO-LIGASE"/>
    <property type="match status" value="1"/>
</dbReference>
<dbReference type="Proteomes" id="UP001164305">
    <property type="component" value="Chromosome"/>
</dbReference>
<keyword evidence="2" id="KW-0547">Nucleotide-binding</keyword>
<accession>A0ABY6G0C0</accession>
<dbReference type="RefSeq" id="WP_263593851.1">
    <property type="nucleotide sequence ID" value="NZ_CP107020.1"/>
</dbReference>
<evidence type="ECO:0000256" key="3">
    <source>
        <dbReference type="ARBA" id="ARBA00022840"/>
    </source>
</evidence>
<evidence type="ECO:0000256" key="2">
    <source>
        <dbReference type="ARBA" id="ARBA00022741"/>
    </source>
</evidence>
<dbReference type="Pfam" id="PF01812">
    <property type="entry name" value="5-FTHF_cyc-lig"/>
    <property type="match status" value="1"/>
</dbReference>
<name>A0ABY6G0C0_9MICO</name>
<protein>
    <submittedName>
        <fullName evidence="5">5-formyltetrahydrofolate cyclo-ligase</fullName>
    </submittedName>
</protein>
<evidence type="ECO:0000313" key="6">
    <source>
        <dbReference type="Proteomes" id="UP001164305"/>
    </source>
</evidence>
<reference evidence="5" key="1">
    <citation type="submission" date="2022-10" db="EMBL/GenBank/DDBJ databases">
        <title>Whole-Genome Sequencing of Brachybacterium huguangmaarense BRM-3, Isolated from Betula schmidtii.</title>
        <authorList>
            <person name="Haam D."/>
        </authorList>
    </citation>
    <scope>NUCLEOTIDE SEQUENCE</scope>
    <source>
        <strain evidence="5">BRM-3</strain>
    </source>
</reference>
<dbReference type="InterPro" id="IPR037171">
    <property type="entry name" value="NagB/RpiA_transferase-like"/>
</dbReference>
<organism evidence="5 6">
    <name type="scientific">Brachybacterium huguangmaarense</name>
    <dbReference type="NCBI Taxonomy" id="1652028"/>
    <lineage>
        <taxon>Bacteria</taxon>
        <taxon>Bacillati</taxon>
        <taxon>Actinomycetota</taxon>
        <taxon>Actinomycetes</taxon>
        <taxon>Micrococcales</taxon>
        <taxon>Dermabacteraceae</taxon>
        <taxon>Brachybacterium</taxon>
    </lineage>
</organism>
<dbReference type="InterPro" id="IPR024185">
    <property type="entry name" value="FTHF_cligase-like_sf"/>
</dbReference>
<comment type="similarity">
    <text evidence="1">Belongs to the 5-formyltetrahydrofolate cyclo-ligase family.</text>
</comment>
<evidence type="ECO:0000256" key="4">
    <source>
        <dbReference type="SAM" id="MobiDB-lite"/>
    </source>
</evidence>
<feature type="compositionally biased region" description="Basic and acidic residues" evidence="4">
    <location>
        <begin position="24"/>
        <end position="33"/>
    </location>
</feature>
<dbReference type="Gene3D" id="3.40.50.10420">
    <property type="entry name" value="NagB/RpiA/CoA transferase-like"/>
    <property type="match status" value="1"/>
</dbReference>
<evidence type="ECO:0000256" key="1">
    <source>
        <dbReference type="ARBA" id="ARBA00010638"/>
    </source>
</evidence>
<gene>
    <name evidence="5" type="ORF">BRM3_13720</name>
</gene>
<dbReference type="EMBL" id="CP107020">
    <property type="protein sequence ID" value="UYG16638.1"/>
    <property type="molecule type" value="Genomic_DNA"/>
</dbReference>
<feature type="region of interest" description="Disordered" evidence="4">
    <location>
        <begin position="1"/>
        <end position="33"/>
    </location>
</feature>
<keyword evidence="6" id="KW-1185">Reference proteome</keyword>
<dbReference type="SUPFAM" id="SSF100950">
    <property type="entry name" value="NagB/RpiA/CoA transferase-like"/>
    <property type="match status" value="1"/>
</dbReference>
<evidence type="ECO:0000313" key="5">
    <source>
        <dbReference type="EMBL" id="UYG16638.1"/>
    </source>
</evidence>
<dbReference type="PANTHER" id="PTHR23407:SF1">
    <property type="entry name" value="5-FORMYLTETRAHYDROFOLATE CYCLO-LIGASE"/>
    <property type="match status" value="1"/>
</dbReference>
<proteinExistence type="inferred from homology"/>